<evidence type="ECO:0000313" key="3">
    <source>
        <dbReference type="Proteomes" id="UP000007305"/>
    </source>
</evidence>
<dbReference type="AlphaFoldDB" id="A0A804QJI3"/>
<dbReference type="EnsemblPlants" id="Zm00001eb335410_T001">
    <property type="protein sequence ID" value="Zm00001eb335410_P001"/>
    <property type="gene ID" value="Zm00001eb335410"/>
</dbReference>
<name>A0A804QJI3_MAIZE</name>
<accession>A0A804QJI3</accession>
<reference evidence="2" key="2">
    <citation type="submission" date="2019-07" db="EMBL/GenBank/DDBJ databases">
        <authorList>
            <person name="Seetharam A."/>
            <person name="Woodhouse M."/>
            <person name="Cannon E."/>
        </authorList>
    </citation>
    <scope>NUCLEOTIDE SEQUENCE [LARGE SCALE GENOMIC DNA]</scope>
    <source>
        <strain evidence="2">cv. B73</strain>
    </source>
</reference>
<feature type="region of interest" description="Disordered" evidence="1">
    <location>
        <begin position="1"/>
        <end position="44"/>
    </location>
</feature>
<dbReference type="Proteomes" id="UP000007305">
    <property type="component" value="Chromosome 8"/>
</dbReference>
<sequence length="200" mass="20386">MGVPAVELESLGSITTPTEGRRIRKGDGVAPSGRGRSTRACPASCSGSPWAGPSACSSTSAHGWMSGGGGPRRSHVQDLRPDPPVVVAAGDSHLRPTCSYMQTSDSPIRSAAFGGGEEAGGASRVRVAGVSWGRESAFHVGSRRSGFWGLRSCGGYGALLALSFEGASNLRTAGAMGGCARRRLCSGAGRGLRGPQKSKR</sequence>
<dbReference type="InParanoid" id="A0A804QJI3"/>
<evidence type="ECO:0000256" key="1">
    <source>
        <dbReference type="SAM" id="MobiDB-lite"/>
    </source>
</evidence>
<organism evidence="2 3">
    <name type="scientific">Zea mays</name>
    <name type="common">Maize</name>
    <dbReference type="NCBI Taxonomy" id="4577"/>
    <lineage>
        <taxon>Eukaryota</taxon>
        <taxon>Viridiplantae</taxon>
        <taxon>Streptophyta</taxon>
        <taxon>Embryophyta</taxon>
        <taxon>Tracheophyta</taxon>
        <taxon>Spermatophyta</taxon>
        <taxon>Magnoliopsida</taxon>
        <taxon>Liliopsida</taxon>
        <taxon>Poales</taxon>
        <taxon>Poaceae</taxon>
        <taxon>PACMAD clade</taxon>
        <taxon>Panicoideae</taxon>
        <taxon>Andropogonodae</taxon>
        <taxon>Andropogoneae</taxon>
        <taxon>Tripsacinae</taxon>
        <taxon>Zea</taxon>
    </lineage>
</organism>
<feature type="region of interest" description="Disordered" evidence="1">
    <location>
        <begin position="59"/>
        <end position="78"/>
    </location>
</feature>
<reference evidence="3" key="1">
    <citation type="journal article" date="2009" name="Science">
        <title>The B73 maize genome: complexity, diversity, and dynamics.</title>
        <authorList>
            <person name="Schnable P.S."/>
            <person name="Ware D."/>
            <person name="Fulton R.S."/>
            <person name="Stein J.C."/>
            <person name="Wei F."/>
            <person name="Pasternak S."/>
            <person name="Liang C."/>
            <person name="Zhang J."/>
            <person name="Fulton L."/>
            <person name="Graves T.A."/>
            <person name="Minx P."/>
            <person name="Reily A.D."/>
            <person name="Courtney L."/>
            <person name="Kruchowski S.S."/>
            <person name="Tomlinson C."/>
            <person name="Strong C."/>
            <person name="Delehaunty K."/>
            <person name="Fronick C."/>
            <person name="Courtney B."/>
            <person name="Rock S.M."/>
            <person name="Belter E."/>
            <person name="Du F."/>
            <person name="Kim K."/>
            <person name="Abbott R.M."/>
            <person name="Cotton M."/>
            <person name="Levy A."/>
            <person name="Marchetto P."/>
            <person name="Ochoa K."/>
            <person name="Jackson S.M."/>
            <person name="Gillam B."/>
            <person name="Chen W."/>
            <person name="Yan L."/>
            <person name="Higginbotham J."/>
            <person name="Cardenas M."/>
            <person name="Waligorski J."/>
            <person name="Applebaum E."/>
            <person name="Phelps L."/>
            <person name="Falcone J."/>
            <person name="Kanchi K."/>
            <person name="Thane T."/>
            <person name="Scimone A."/>
            <person name="Thane N."/>
            <person name="Henke J."/>
            <person name="Wang T."/>
            <person name="Ruppert J."/>
            <person name="Shah N."/>
            <person name="Rotter K."/>
            <person name="Hodges J."/>
            <person name="Ingenthron E."/>
            <person name="Cordes M."/>
            <person name="Kohlberg S."/>
            <person name="Sgro J."/>
            <person name="Delgado B."/>
            <person name="Mead K."/>
            <person name="Chinwalla A."/>
            <person name="Leonard S."/>
            <person name="Crouse K."/>
            <person name="Collura K."/>
            <person name="Kudrna D."/>
            <person name="Currie J."/>
            <person name="He R."/>
            <person name="Angelova A."/>
            <person name="Rajasekar S."/>
            <person name="Mueller T."/>
            <person name="Lomeli R."/>
            <person name="Scara G."/>
            <person name="Ko A."/>
            <person name="Delaney K."/>
            <person name="Wissotski M."/>
            <person name="Lopez G."/>
            <person name="Campos D."/>
            <person name="Braidotti M."/>
            <person name="Ashley E."/>
            <person name="Golser W."/>
            <person name="Kim H."/>
            <person name="Lee S."/>
            <person name="Lin J."/>
            <person name="Dujmic Z."/>
            <person name="Kim W."/>
            <person name="Talag J."/>
            <person name="Zuccolo A."/>
            <person name="Fan C."/>
            <person name="Sebastian A."/>
            <person name="Kramer M."/>
            <person name="Spiegel L."/>
            <person name="Nascimento L."/>
            <person name="Zutavern T."/>
            <person name="Miller B."/>
            <person name="Ambroise C."/>
            <person name="Muller S."/>
            <person name="Spooner W."/>
            <person name="Narechania A."/>
            <person name="Ren L."/>
            <person name="Wei S."/>
            <person name="Kumari S."/>
            <person name="Faga B."/>
            <person name="Levy M.J."/>
            <person name="McMahan L."/>
            <person name="Van Buren P."/>
            <person name="Vaughn M.W."/>
            <person name="Ying K."/>
            <person name="Yeh C.-T."/>
            <person name="Emrich S.J."/>
            <person name="Jia Y."/>
            <person name="Kalyanaraman A."/>
            <person name="Hsia A.-P."/>
            <person name="Barbazuk W.B."/>
            <person name="Baucom R.S."/>
            <person name="Brutnell T.P."/>
            <person name="Carpita N.C."/>
            <person name="Chaparro C."/>
            <person name="Chia J.-M."/>
            <person name="Deragon J.-M."/>
            <person name="Estill J.C."/>
            <person name="Fu Y."/>
            <person name="Jeddeloh J.A."/>
            <person name="Han Y."/>
            <person name="Lee H."/>
            <person name="Li P."/>
            <person name="Lisch D.R."/>
            <person name="Liu S."/>
            <person name="Liu Z."/>
            <person name="Nagel D.H."/>
            <person name="McCann M.C."/>
            <person name="SanMiguel P."/>
            <person name="Myers A.M."/>
            <person name="Nettleton D."/>
            <person name="Nguyen J."/>
            <person name="Penning B.W."/>
            <person name="Ponnala L."/>
            <person name="Schneider K.L."/>
            <person name="Schwartz D.C."/>
            <person name="Sharma A."/>
            <person name="Soderlund C."/>
            <person name="Springer N.M."/>
            <person name="Sun Q."/>
            <person name="Wang H."/>
            <person name="Waterman M."/>
            <person name="Westerman R."/>
            <person name="Wolfgruber T.K."/>
            <person name="Yang L."/>
            <person name="Yu Y."/>
            <person name="Zhang L."/>
            <person name="Zhou S."/>
            <person name="Zhu Q."/>
            <person name="Bennetzen J.L."/>
            <person name="Dawe R.K."/>
            <person name="Jiang J."/>
            <person name="Jiang N."/>
            <person name="Presting G.G."/>
            <person name="Wessler S.R."/>
            <person name="Aluru S."/>
            <person name="Martienssen R.A."/>
            <person name="Clifton S.W."/>
            <person name="McCombie W.R."/>
            <person name="Wing R.A."/>
            <person name="Wilson R.K."/>
        </authorList>
    </citation>
    <scope>NUCLEOTIDE SEQUENCE [LARGE SCALE GENOMIC DNA]</scope>
    <source>
        <strain evidence="3">cv. B73</strain>
    </source>
</reference>
<keyword evidence="3" id="KW-1185">Reference proteome</keyword>
<reference evidence="2" key="3">
    <citation type="submission" date="2021-05" db="UniProtKB">
        <authorList>
            <consortium name="EnsemblPlants"/>
        </authorList>
    </citation>
    <scope>IDENTIFICATION</scope>
    <source>
        <strain evidence="2">cv. B73</strain>
    </source>
</reference>
<protein>
    <submittedName>
        <fullName evidence="2">Uncharacterized protein</fullName>
    </submittedName>
</protein>
<dbReference type="Gramene" id="Zm00001eb335410_T001">
    <property type="protein sequence ID" value="Zm00001eb335410_P001"/>
    <property type="gene ID" value="Zm00001eb335410"/>
</dbReference>
<proteinExistence type="predicted"/>
<evidence type="ECO:0000313" key="2">
    <source>
        <dbReference type="EnsemblPlants" id="Zm00001eb335410_P001"/>
    </source>
</evidence>